<name>A0ABQ1SFX0_9FLAO</name>
<dbReference type="PANTHER" id="PTHR30620:SF16">
    <property type="entry name" value="LYSOSOMAL BETA GLUCOSIDASE"/>
    <property type="match status" value="1"/>
</dbReference>
<reference evidence="10" key="1">
    <citation type="journal article" date="2019" name="Int. J. Syst. Evol. Microbiol.">
        <title>The Global Catalogue of Microorganisms (GCM) 10K type strain sequencing project: providing services to taxonomists for standard genome sequencing and annotation.</title>
        <authorList>
            <consortium name="The Broad Institute Genomics Platform"/>
            <consortium name="The Broad Institute Genome Sequencing Center for Infectious Disease"/>
            <person name="Wu L."/>
            <person name="Ma J."/>
        </authorList>
    </citation>
    <scope>NUCLEOTIDE SEQUENCE [LARGE SCALE GENOMIC DNA]</scope>
    <source>
        <strain evidence="10">CGMCC 1.12931</strain>
    </source>
</reference>
<dbReference type="SMART" id="SM01217">
    <property type="entry name" value="Fn3_like"/>
    <property type="match status" value="1"/>
</dbReference>
<dbReference type="Pfam" id="PF00933">
    <property type="entry name" value="Glyco_hydro_3"/>
    <property type="match status" value="1"/>
</dbReference>
<dbReference type="PRINTS" id="PR00133">
    <property type="entry name" value="GLHYDRLASE3"/>
</dbReference>
<dbReference type="InterPro" id="IPR019800">
    <property type="entry name" value="Glyco_hydro_3_AS"/>
</dbReference>
<dbReference type="SUPFAM" id="SSF51445">
    <property type="entry name" value="(Trans)glycosidases"/>
    <property type="match status" value="1"/>
</dbReference>
<keyword evidence="10" id="KW-1185">Reference proteome</keyword>
<evidence type="ECO:0000256" key="3">
    <source>
        <dbReference type="ARBA" id="ARBA00012744"/>
    </source>
</evidence>
<dbReference type="Proteomes" id="UP000599179">
    <property type="component" value="Unassembled WGS sequence"/>
</dbReference>
<dbReference type="EMBL" id="BMGM01000004">
    <property type="protein sequence ID" value="GGE31772.1"/>
    <property type="molecule type" value="Genomic_DNA"/>
</dbReference>
<organism evidence="9 10">
    <name type="scientific">Psychroflexus planctonicus</name>
    <dbReference type="NCBI Taxonomy" id="1526575"/>
    <lineage>
        <taxon>Bacteria</taxon>
        <taxon>Pseudomonadati</taxon>
        <taxon>Bacteroidota</taxon>
        <taxon>Flavobacteriia</taxon>
        <taxon>Flavobacteriales</taxon>
        <taxon>Flavobacteriaceae</taxon>
        <taxon>Psychroflexus</taxon>
    </lineage>
</organism>
<proteinExistence type="inferred from homology"/>
<dbReference type="InterPro" id="IPR002772">
    <property type="entry name" value="Glyco_hydro_3_C"/>
</dbReference>
<dbReference type="Pfam" id="PF14310">
    <property type="entry name" value="Fn3-like"/>
    <property type="match status" value="1"/>
</dbReference>
<keyword evidence="6 7" id="KW-0326">Glycosidase</keyword>
<comment type="caution">
    <text evidence="9">The sequence shown here is derived from an EMBL/GenBank/DDBJ whole genome shotgun (WGS) entry which is preliminary data.</text>
</comment>
<evidence type="ECO:0000313" key="10">
    <source>
        <dbReference type="Proteomes" id="UP000599179"/>
    </source>
</evidence>
<accession>A0ABQ1SFX0</accession>
<dbReference type="InterPro" id="IPR036881">
    <property type="entry name" value="Glyco_hydro_3_C_sf"/>
</dbReference>
<dbReference type="EC" id="3.2.1.21" evidence="3"/>
<sequence>MTLEEKVGQMVQYSGGWDLTGPATNANTQLKKQQIEKGLVGSMLNVTSVEQVREAQKLAIEKSRLKIPMLFGFDVIHGYKTMFPIPLGEAASWDLDLMQRTAAVSAKEATAAGVNWTFAPMVDISRDARWGRIMESAGEDTYLNTQVGLAKMKGYQGEDLANPTTMAACAKHFAGYGFVEAGKEYNTVNIGENEFHNAVLPPFKVLAEAGIATFMNSFSDMDGLPATASHELQKELLKEKWNYKGFVVSDWGSIKELETHGVTANLAESASMAVQAGNDMDMESNAYAEHLVQLVEDEVVAESRVNDAVGRILNLKFQLGLFDNPYKYCDEAREKTDIMSKENMDLAYEAALKSMVLLKNENQILPISDEVKSIALIGPLANDKNTPLGNWRGKAIDDSAVSVYEGLKGKLSNSVELSYHEGIDFIKGGESFGSPLKINTTDNSKIEEAVKLAKSKELVVLVVGESAFQSGEGRSQANIGFAGLQNELIEAVYEANPNTIMVLMNGRPMDISWSAKHFPAILEAWHLGSQAGNAIADVLLGNYNPSGKLTVSFPRSSGQEPFYYNHKNTGRPTGSPNEVVFSNTTDVNDEPLFPFGFGLSYTSFDYGEIKLSKNNFNKGEKLTAEIEVTNSGDRFGEEVVQLYIRDLVASRTRPVLELKAFEKVGLKPGESKTISFEISEKDIQFYTANKKWEAEAGEFKLFIGPHSEELKVETFHYE</sequence>
<dbReference type="SUPFAM" id="SSF52279">
    <property type="entry name" value="Beta-D-glucan exohydrolase, C-terminal domain"/>
    <property type="match status" value="1"/>
</dbReference>
<dbReference type="InterPro" id="IPR001764">
    <property type="entry name" value="Glyco_hydro_3_N"/>
</dbReference>
<evidence type="ECO:0000256" key="4">
    <source>
        <dbReference type="ARBA" id="ARBA00022729"/>
    </source>
</evidence>
<dbReference type="Pfam" id="PF01915">
    <property type="entry name" value="Glyco_hydro_3_C"/>
    <property type="match status" value="1"/>
</dbReference>
<dbReference type="Gene3D" id="3.20.20.300">
    <property type="entry name" value="Glycoside hydrolase, family 3, N-terminal domain"/>
    <property type="match status" value="1"/>
</dbReference>
<comment type="similarity">
    <text evidence="2 7">Belongs to the glycosyl hydrolase 3 family.</text>
</comment>
<dbReference type="PROSITE" id="PS00775">
    <property type="entry name" value="GLYCOSYL_HYDROL_F3"/>
    <property type="match status" value="1"/>
</dbReference>
<evidence type="ECO:0000256" key="2">
    <source>
        <dbReference type="ARBA" id="ARBA00005336"/>
    </source>
</evidence>
<dbReference type="Gene3D" id="2.60.40.10">
    <property type="entry name" value="Immunoglobulins"/>
    <property type="match status" value="1"/>
</dbReference>
<dbReference type="NCBIfam" id="NF011678">
    <property type="entry name" value="PRK15098.1"/>
    <property type="match status" value="1"/>
</dbReference>
<evidence type="ECO:0000313" key="9">
    <source>
        <dbReference type="EMBL" id="GGE31772.1"/>
    </source>
</evidence>
<dbReference type="PANTHER" id="PTHR30620">
    <property type="entry name" value="PERIPLASMIC BETA-GLUCOSIDASE-RELATED"/>
    <property type="match status" value="1"/>
</dbReference>
<dbReference type="InterPro" id="IPR017853">
    <property type="entry name" value="GH"/>
</dbReference>
<dbReference type="InterPro" id="IPR026891">
    <property type="entry name" value="Fn3-like"/>
</dbReference>
<dbReference type="GO" id="GO:0016787">
    <property type="term" value="F:hydrolase activity"/>
    <property type="evidence" value="ECO:0007669"/>
    <property type="project" value="UniProtKB-KW"/>
</dbReference>
<protein>
    <recommendedName>
        <fullName evidence="3">beta-glucosidase</fullName>
        <ecNumber evidence="3">3.2.1.21</ecNumber>
    </recommendedName>
</protein>
<keyword evidence="4" id="KW-0732">Signal</keyword>
<dbReference type="InterPro" id="IPR013783">
    <property type="entry name" value="Ig-like_fold"/>
</dbReference>
<evidence type="ECO:0000256" key="6">
    <source>
        <dbReference type="ARBA" id="ARBA00023295"/>
    </source>
</evidence>
<dbReference type="Gene3D" id="3.40.50.1700">
    <property type="entry name" value="Glycoside hydrolase family 3 C-terminal domain"/>
    <property type="match status" value="1"/>
</dbReference>
<dbReference type="InterPro" id="IPR051915">
    <property type="entry name" value="Cellulose_Degrad_GH3"/>
</dbReference>
<dbReference type="InterPro" id="IPR036962">
    <property type="entry name" value="Glyco_hydro_3_N_sf"/>
</dbReference>
<feature type="domain" description="Fibronectin type III-like" evidence="8">
    <location>
        <begin position="638"/>
        <end position="707"/>
    </location>
</feature>
<evidence type="ECO:0000259" key="8">
    <source>
        <dbReference type="SMART" id="SM01217"/>
    </source>
</evidence>
<comment type="catalytic activity">
    <reaction evidence="1">
        <text>Hydrolysis of terminal, non-reducing beta-D-glucosyl residues with release of beta-D-glucose.</text>
        <dbReference type="EC" id="3.2.1.21"/>
    </reaction>
</comment>
<keyword evidence="5 7" id="KW-0378">Hydrolase</keyword>
<evidence type="ECO:0000256" key="1">
    <source>
        <dbReference type="ARBA" id="ARBA00000448"/>
    </source>
</evidence>
<evidence type="ECO:0000256" key="7">
    <source>
        <dbReference type="RuleBase" id="RU361161"/>
    </source>
</evidence>
<evidence type="ECO:0000256" key="5">
    <source>
        <dbReference type="ARBA" id="ARBA00022801"/>
    </source>
</evidence>
<gene>
    <name evidence="9" type="ORF">GCM10010832_10120</name>
</gene>